<dbReference type="STRING" id="1354337.M983_1999"/>
<dbReference type="InterPro" id="IPR000055">
    <property type="entry name" value="Restrct_endonuc_typeI_TRD"/>
</dbReference>
<dbReference type="EC" id="3.1.21.3" evidence="5"/>
<dbReference type="CDD" id="cd17517">
    <property type="entry name" value="RMtype1_S_EcoKI_StySPI-TRD2-CR2_like"/>
    <property type="match status" value="1"/>
</dbReference>
<feature type="domain" description="Type I restriction modification DNA specificity" evidence="4">
    <location>
        <begin position="110"/>
        <end position="198"/>
    </location>
</feature>
<protein>
    <submittedName>
        <fullName evidence="5">Type I restriction-modification system, specificity subunit S</fullName>
        <ecNumber evidence="5">3.1.21.3</ecNumber>
    </submittedName>
</protein>
<dbReference type="PATRIC" id="fig|1354337.4.peg.2046"/>
<dbReference type="Gene3D" id="3.90.220.20">
    <property type="entry name" value="DNA methylase specificity domains"/>
    <property type="match status" value="2"/>
</dbReference>
<dbReference type="PANTHER" id="PTHR30408:SF12">
    <property type="entry name" value="TYPE I RESTRICTION ENZYME MJAVIII SPECIFICITY SUBUNIT"/>
    <property type="match status" value="1"/>
</dbReference>
<name>A0A198FR11_9GAMM</name>
<dbReference type="InterPro" id="IPR052021">
    <property type="entry name" value="Type-I_RS_S_subunit"/>
</dbReference>
<keyword evidence="6" id="KW-1185">Reference proteome</keyword>
<dbReference type="Pfam" id="PF01420">
    <property type="entry name" value="Methylase_S"/>
    <property type="match status" value="2"/>
</dbReference>
<dbReference type="InterPro" id="IPR044946">
    <property type="entry name" value="Restrct_endonuc_typeI_TRD_sf"/>
</dbReference>
<accession>A0A198FR11</accession>
<gene>
    <name evidence="5" type="ORF">M983_1999</name>
</gene>
<dbReference type="Gene3D" id="1.10.287.1120">
    <property type="entry name" value="Bipartite methylase S protein"/>
    <property type="match status" value="1"/>
</dbReference>
<evidence type="ECO:0000256" key="2">
    <source>
        <dbReference type="ARBA" id="ARBA00022747"/>
    </source>
</evidence>
<proteinExistence type="inferred from homology"/>
<comment type="caution">
    <text evidence="5">The sequence shown here is derived from an EMBL/GenBank/DDBJ whole genome shotgun (WGS) entry which is preliminary data.</text>
</comment>
<feature type="domain" description="Type I restriction modification DNA specificity" evidence="4">
    <location>
        <begin position="274"/>
        <end position="401"/>
    </location>
</feature>
<dbReference type="GO" id="GO:0009307">
    <property type="term" value="P:DNA restriction-modification system"/>
    <property type="evidence" value="ECO:0007669"/>
    <property type="project" value="UniProtKB-KW"/>
</dbReference>
<evidence type="ECO:0000256" key="3">
    <source>
        <dbReference type="ARBA" id="ARBA00023125"/>
    </source>
</evidence>
<sequence>MKAQPTLRFKLFNQIWDYDLLINLSINKLLSNGVFNDPAHVGSGYKLINVVNMYKEPFIYEGDLTLINLDKKIFERNKVSRFDIFFTRSSLVKEGIAWSNIYLGDSLDITYDGHLIKFTPDSSKINPLFLNYNLKSSSVRKQLIKKGKTATMTTIGQSDVASCLICFPTLIEQQKIADFLLSVDKKIMLQSRKIELLQQYKKGMLQKLFSQKIRFKDDNGASFSEWNECELSSIALKVNIKNKDKNISNVLTNSATRGIVSQADYFDREIVTSSNLGGYYVVNIGDFVYNPRISSSAPVGPIKMNKHSLGVMSPLYTVFRFTKGNNQFYQYFFESTQWHDYMKSVANSGARHDRMNITTSHFLSLPIPQPLEEEQQKIADFLSSIDDKITIENNKLDKLKQWKQGLLQQMFV</sequence>
<keyword evidence="2" id="KW-0680">Restriction system</keyword>
<dbReference type="AlphaFoldDB" id="A0A198FR11"/>
<dbReference type="EMBL" id="LXEN01000097">
    <property type="protein sequence ID" value="OAT26894.1"/>
    <property type="molecule type" value="Genomic_DNA"/>
</dbReference>
<evidence type="ECO:0000313" key="5">
    <source>
        <dbReference type="EMBL" id="OAT26894.1"/>
    </source>
</evidence>
<evidence type="ECO:0000259" key="4">
    <source>
        <dbReference type="Pfam" id="PF01420"/>
    </source>
</evidence>
<dbReference type="PANTHER" id="PTHR30408">
    <property type="entry name" value="TYPE-1 RESTRICTION ENZYME ECOKI SPECIFICITY PROTEIN"/>
    <property type="match status" value="1"/>
</dbReference>
<keyword evidence="3" id="KW-0238">DNA-binding</keyword>
<dbReference type="OrthoDB" id="9798929at2"/>
<evidence type="ECO:0000313" key="6">
    <source>
        <dbReference type="Proteomes" id="UP000094023"/>
    </source>
</evidence>
<keyword evidence="5" id="KW-0378">Hydrolase</keyword>
<organism evidence="5 6">
    <name type="scientific">Proteus myxofaciens ATCC 19692</name>
    <dbReference type="NCBI Taxonomy" id="1354337"/>
    <lineage>
        <taxon>Bacteria</taxon>
        <taxon>Pseudomonadati</taxon>
        <taxon>Pseudomonadota</taxon>
        <taxon>Gammaproteobacteria</taxon>
        <taxon>Enterobacterales</taxon>
        <taxon>Morganellaceae</taxon>
        <taxon>Proteus</taxon>
    </lineage>
</organism>
<comment type="similarity">
    <text evidence="1">Belongs to the type-I restriction system S methylase family.</text>
</comment>
<dbReference type="RefSeq" id="WP_066749985.1">
    <property type="nucleotide sequence ID" value="NZ_LXEN01000097.1"/>
</dbReference>
<dbReference type="GO" id="GO:0003677">
    <property type="term" value="F:DNA binding"/>
    <property type="evidence" value="ECO:0007669"/>
    <property type="project" value="UniProtKB-KW"/>
</dbReference>
<reference evidence="5 6" key="1">
    <citation type="submission" date="2016-04" db="EMBL/GenBank/DDBJ databases">
        <title>ATOL: Assembling a taxonomically balanced genome-scale reconstruction of the evolutionary history of the Enterobacteriaceae.</title>
        <authorList>
            <person name="Plunkett G.III."/>
            <person name="Neeno-Eckwall E.C."/>
            <person name="Glasner J.D."/>
            <person name="Perna N.T."/>
        </authorList>
    </citation>
    <scope>NUCLEOTIDE SEQUENCE [LARGE SCALE GENOMIC DNA]</scope>
    <source>
        <strain evidence="5 6">ATCC 19692</strain>
    </source>
</reference>
<dbReference type="SUPFAM" id="SSF116734">
    <property type="entry name" value="DNA methylase specificity domain"/>
    <property type="match status" value="2"/>
</dbReference>
<dbReference type="GO" id="GO:0009035">
    <property type="term" value="F:type I site-specific deoxyribonuclease activity"/>
    <property type="evidence" value="ECO:0007669"/>
    <property type="project" value="UniProtKB-EC"/>
</dbReference>
<evidence type="ECO:0000256" key="1">
    <source>
        <dbReference type="ARBA" id="ARBA00010923"/>
    </source>
</evidence>
<dbReference type="Proteomes" id="UP000094023">
    <property type="component" value="Unassembled WGS sequence"/>
</dbReference>